<dbReference type="Proteomes" id="UP001638806">
    <property type="component" value="Unassembled WGS sequence"/>
</dbReference>
<gene>
    <name evidence="1" type="ORF">ACCO45_004678</name>
</gene>
<proteinExistence type="predicted"/>
<evidence type="ECO:0000313" key="1">
    <source>
        <dbReference type="EMBL" id="KAL3959561.1"/>
    </source>
</evidence>
<name>A0ACC4DVW9_PURLI</name>
<comment type="caution">
    <text evidence="1">The sequence shown here is derived from an EMBL/GenBank/DDBJ whole genome shotgun (WGS) entry which is preliminary data.</text>
</comment>
<reference evidence="1" key="1">
    <citation type="submission" date="2024-12" db="EMBL/GenBank/DDBJ databases">
        <title>Comparative genomics and development of molecular markers within Purpureocillium lilacinum and among Purpureocillium species.</title>
        <authorList>
            <person name="Yeh Z.-Y."/>
            <person name="Ni N.-T."/>
            <person name="Lo P.-H."/>
            <person name="Mushyakhwo K."/>
            <person name="Lin C.-F."/>
            <person name="Nai Y.-S."/>
        </authorList>
    </citation>
    <scope>NUCLEOTIDE SEQUENCE</scope>
    <source>
        <strain evidence="1">NCHU-NPUST-175</strain>
    </source>
</reference>
<keyword evidence="2" id="KW-1185">Reference proteome</keyword>
<accession>A0ACC4DVW9</accession>
<protein>
    <submittedName>
        <fullName evidence="1">Uncharacterized protein</fullName>
    </submittedName>
</protein>
<evidence type="ECO:0000313" key="2">
    <source>
        <dbReference type="Proteomes" id="UP001638806"/>
    </source>
</evidence>
<sequence>MWFPRDELPKFPKPKDLAEGLLDIPEELGKAGKDFIGGLIKGPKDKGPPGPDGKSKGPPDTRAGDNRIRRDDAADFDNPNADSQQQ</sequence>
<dbReference type="EMBL" id="JBGNUJ010000004">
    <property type="protein sequence ID" value="KAL3959561.1"/>
    <property type="molecule type" value="Genomic_DNA"/>
</dbReference>
<organism evidence="1 2">
    <name type="scientific">Purpureocillium lilacinum</name>
    <name type="common">Paecilomyces lilacinus</name>
    <dbReference type="NCBI Taxonomy" id="33203"/>
    <lineage>
        <taxon>Eukaryota</taxon>
        <taxon>Fungi</taxon>
        <taxon>Dikarya</taxon>
        <taxon>Ascomycota</taxon>
        <taxon>Pezizomycotina</taxon>
        <taxon>Sordariomycetes</taxon>
        <taxon>Hypocreomycetidae</taxon>
        <taxon>Hypocreales</taxon>
        <taxon>Ophiocordycipitaceae</taxon>
        <taxon>Purpureocillium</taxon>
    </lineage>
</organism>